<name>A0AAJ3LIB1_9PSED</name>
<evidence type="ECO:0000313" key="2">
    <source>
        <dbReference type="EMBL" id="MDR0189474.1"/>
    </source>
</evidence>
<protein>
    <recommendedName>
        <fullName evidence="6">Lipoprotein</fullName>
    </recommendedName>
</protein>
<keyword evidence="5" id="KW-1185">Reference proteome</keyword>
<evidence type="ECO:0000313" key="5">
    <source>
        <dbReference type="Proteomes" id="UP001224477"/>
    </source>
</evidence>
<dbReference type="Proteomes" id="UP000546584">
    <property type="component" value="Unassembled WGS sequence"/>
</dbReference>
<reference evidence="2 5" key="2">
    <citation type="journal article" date="2023" name="Microbiol. Resour. Announc.">
        <title>Whole-genome sequence of Pseudomonas yamanorum OLsAu1 isolated from the edible ectomycorrhizal mushroom Lactarius sp. section Deliciosi.</title>
        <authorList>
            <person name="Ramirez-Mendoza R."/>
            <person name="Angeles-Argaiz R.E."/>
            <person name="Hernandez-Oaxaca D."/>
            <person name="Aguirre-Beltran L."/>
            <person name="Almaraz-Suarez J."/>
            <person name="Perez-Moreno J."/>
        </authorList>
    </citation>
    <scope>NUCLEOTIDE SEQUENCE [LARGE SCALE GENOMIC DNA]</scope>
    <source>
        <strain evidence="2 5">OLsAu1</strain>
    </source>
</reference>
<organism evidence="3 4">
    <name type="scientific">Pseudomonas yamanorum</name>
    <dbReference type="NCBI Taxonomy" id="515393"/>
    <lineage>
        <taxon>Bacteria</taxon>
        <taxon>Pseudomonadati</taxon>
        <taxon>Pseudomonadota</taxon>
        <taxon>Gammaproteobacteria</taxon>
        <taxon>Pseudomonadales</taxon>
        <taxon>Pseudomonadaceae</taxon>
        <taxon>Pseudomonas</taxon>
    </lineage>
</organism>
<dbReference type="EMBL" id="JAVGXC010000008">
    <property type="protein sequence ID" value="MDR0189474.1"/>
    <property type="molecule type" value="Genomic_DNA"/>
</dbReference>
<dbReference type="GeneID" id="93510908"/>
<dbReference type="RefSeq" id="WP_093197401.1">
    <property type="nucleotide sequence ID" value="NZ_CP143576.1"/>
</dbReference>
<dbReference type="Proteomes" id="UP001224477">
    <property type="component" value="Unassembled WGS sequence"/>
</dbReference>
<evidence type="ECO:0000313" key="3">
    <source>
        <dbReference type="EMBL" id="NWD44141.1"/>
    </source>
</evidence>
<dbReference type="PROSITE" id="PS51257">
    <property type="entry name" value="PROKAR_LIPOPROTEIN"/>
    <property type="match status" value="1"/>
</dbReference>
<gene>
    <name evidence="3" type="ORF">HX826_19880</name>
    <name evidence="2" type="ORF">RCO22_11045</name>
</gene>
<evidence type="ECO:0000256" key="1">
    <source>
        <dbReference type="SAM" id="SignalP"/>
    </source>
</evidence>
<evidence type="ECO:0008006" key="6">
    <source>
        <dbReference type="Google" id="ProtNLM"/>
    </source>
</evidence>
<proteinExistence type="predicted"/>
<feature type="signal peptide" evidence="1">
    <location>
        <begin position="1"/>
        <end position="16"/>
    </location>
</feature>
<sequence length="215" mass="22886">MRNTWLLLLVSSITLAGCGGIPSVPYVDPPQDDNTARVRVITNSNVFGDSVTGSCAPDTRHKMAEAGRFSEDGQPSINYPQYPLKPANLGMPGRVSPKLQQYIGAVRMAEGLYTEIVAEYRVKTDAPFQVATLGASAGSYGSTYAMCPGQAKVFKLEPGKDYEILVGLSSVPSADGKAVIMCMFGVVELISVPNLPIAWPKKLGGTESPQKLCKG</sequence>
<feature type="chain" id="PRO_5042618291" description="Lipoprotein" evidence="1">
    <location>
        <begin position="17"/>
        <end position="215"/>
    </location>
</feature>
<reference evidence="3 4" key="1">
    <citation type="submission" date="2020-04" db="EMBL/GenBank/DDBJ databases">
        <title>Molecular characterization of pseudomonads from Agaricus bisporus reveal novel blotch 2 pathogens in Western Europe.</title>
        <authorList>
            <person name="Taparia T."/>
            <person name="Krijger M."/>
            <person name="Haynes E."/>
            <person name="Elpinstone J.G."/>
            <person name="Noble R."/>
            <person name="Van Der Wolf J."/>
        </authorList>
    </citation>
    <scope>NUCLEOTIDE SEQUENCE [LARGE SCALE GENOMIC DNA]</scope>
    <source>
        <strain evidence="3 4">IPO3753</strain>
    </source>
</reference>
<evidence type="ECO:0000313" key="4">
    <source>
        <dbReference type="Proteomes" id="UP000546584"/>
    </source>
</evidence>
<dbReference type="AlphaFoldDB" id="A0AAJ3LIB1"/>
<dbReference type="EMBL" id="JACAQR010000029">
    <property type="protein sequence ID" value="NWD44141.1"/>
    <property type="molecule type" value="Genomic_DNA"/>
</dbReference>
<accession>A0AAJ3LIB1</accession>
<keyword evidence="1" id="KW-0732">Signal</keyword>
<comment type="caution">
    <text evidence="3">The sequence shown here is derived from an EMBL/GenBank/DDBJ whole genome shotgun (WGS) entry which is preliminary data.</text>
</comment>